<reference evidence="3" key="1">
    <citation type="submission" date="2016-10" db="EMBL/GenBank/DDBJ databases">
        <authorList>
            <person name="Varghese N."/>
            <person name="Submissions S."/>
        </authorList>
    </citation>
    <scope>NUCLEOTIDE SEQUENCE [LARGE SCALE GENOMIC DNA]</scope>
    <source>
        <strain evidence="3">DSM 23256</strain>
    </source>
</reference>
<evidence type="ECO:0000313" key="3">
    <source>
        <dbReference type="Proteomes" id="UP000243333"/>
    </source>
</evidence>
<evidence type="ECO:0008006" key="4">
    <source>
        <dbReference type="Google" id="ProtNLM"/>
    </source>
</evidence>
<protein>
    <recommendedName>
        <fullName evidence="4">Transposase</fullName>
    </recommendedName>
</protein>
<comment type="similarity">
    <text evidence="1">Belongs to the UPF0236 family.</text>
</comment>
<dbReference type="AlphaFoldDB" id="A0A1G7NFZ6"/>
<proteinExistence type="inferred from homology"/>
<sequence length="261" mass="30036">MHEGWEEKDGRRALKNPVYLSSVDKEADEFWEYVWEEANKRYDLDRIEKIYVIGDGAAWIQCARIVFPKAEFILDKFHLMKYVRQAVGGNKELSKTLLGALRFGNFEKAQEVIEKLLKSATTASRKQAIIQSWGYIRSNWEGITRIYSYKEIKCSAEGHISHVLSARMSSRPMGWSREGAKHMAYIRVCQANGQAVAEEYLRQQSTDYKIEAMITSSAETVEAQRQKKVKVTGEKHDNIPILRGPKSFLYKALRELSLAYA</sequence>
<keyword evidence="3" id="KW-1185">Reference proteome</keyword>
<evidence type="ECO:0000256" key="1">
    <source>
        <dbReference type="ARBA" id="ARBA00006539"/>
    </source>
</evidence>
<evidence type="ECO:0000313" key="2">
    <source>
        <dbReference type="EMBL" id="SDF72998.1"/>
    </source>
</evidence>
<organism evidence="2 3">
    <name type="scientific">Sporolituus thermophilus DSM 23256</name>
    <dbReference type="NCBI Taxonomy" id="1123285"/>
    <lineage>
        <taxon>Bacteria</taxon>
        <taxon>Bacillati</taxon>
        <taxon>Bacillota</taxon>
        <taxon>Negativicutes</taxon>
        <taxon>Selenomonadales</taxon>
        <taxon>Sporomusaceae</taxon>
        <taxon>Sporolituus</taxon>
    </lineage>
</organism>
<dbReference type="NCBIfam" id="NF033529">
    <property type="entry name" value="transpos_ISLre2"/>
    <property type="match status" value="1"/>
</dbReference>
<dbReference type="STRING" id="1123285.SAMN05660235_02562"/>
<dbReference type="Pfam" id="PF06782">
    <property type="entry name" value="UPF0236"/>
    <property type="match status" value="1"/>
</dbReference>
<dbReference type="Proteomes" id="UP000243333">
    <property type="component" value="Unassembled WGS sequence"/>
</dbReference>
<dbReference type="EMBL" id="FNBU01000024">
    <property type="protein sequence ID" value="SDF72998.1"/>
    <property type="molecule type" value="Genomic_DNA"/>
</dbReference>
<gene>
    <name evidence="2" type="ORF">SAMN05660235_02562</name>
</gene>
<name>A0A1G7NFZ6_9FIRM</name>
<accession>A0A1G7NFZ6</accession>
<dbReference type="InterPro" id="IPR009620">
    <property type="entry name" value="UPF0236"/>
</dbReference>